<name>A0A0J9SSN3_PLAV1</name>
<sequence length="362" mass="42038">MMYTKMFSVYFFGSSFLATLLLAYQSDSWDYRTRLNIASLMALANFLAVATVFKKYVYSVKRDAITIFVNALIIFYYPLVMFLHFFTTSEVRSMIKHTFKNIAFHTVEKSYMENCNSFDNVMDKIDVFVAAHLVGWFIKTLAIRSFFMLNFNSVLFELIELKFQHILPNFYECWWDHIILDVLGCNLAGILIGLLVLKWLNFPLFPWKIPGKFKPNKKGIIFPTVDRLLRKVFTNSSSVVLLVFYSLMTSLIDLNLFFLKAEVHLLQTNFLVLIRETVIVAISFKGSIHLHRAITEKLNPKRLYYIIATSGILLLELHLAIRWKHNLVSDKSDLTRINMVWLSMGSTLSSAMALLYVNECLI</sequence>
<accession>A0A0J9SSN3</accession>
<keyword evidence="9 13" id="KW-0472">Membrane</keyword>
<dbReference type="EMBL" id="KQ234828">
    <property type="protein sequence ID" value="KMZ85904.1"/>
    <property type="molecule type" value="Genomic_DNA"/>
</dbReference>
<organism evidence="14 15">
    <name type="scientific">Plasmodium vivax (strain Brazil I)</name>
    <dbReference type="NCBI Taxonomy" id="1033975"/>
    <lineage>
        <taxon>Eukaryota</taxon>
        <taxon>Sar</taxon>
        <taxon>Alveolata</taxon>
        <taxon>Apicomplexa</taxon>
        <taxon>Aconoidasida</taxon>
        <taxon>Haemosporida</taxon>
        <taxon>Plasmodiidae</taxon>
        <taxon>Plasmodium</taxon>
        <taxon>Plasmodium (Plasmodium)</taxon>
    </lineage>
</organism>
<feature type="transmembrane region" description="Helical" evidence="13">
    <location>
        <begin position="303"/>
        <end position="321"/>
    </location>
</feature>
<feature type="transmembrane region" description="Helical" evidence="13">
    <location>
        <begin position="33"/>
        <end position="53"/>
    </location>
</feature>
<dbReference type="AlphaFoldDB" id="A0A0J9SSN3"/>
<evidence type="ECO:0000256" key="6">
    <source>
        <dbReference type="ARBA" id="ARBA00022824"/>
    </source>
</evidence>
<feature type="transmembrane region" description="Helical" evidence="13">
    <location>
        <begin position="270"/>
        <end position="291"/>
    </location>
</feature>
<evidence type="ECO:0000256" key="5">
    <source>
        <dbReference type="ARBA" id="ARBA00022692"/>
    </source>
</evidence>
<evidence type="ECO:0000256" key="12">
    <source>
        <dbReference type="ARBA" id="ARBA00025707"/>
    </source>
</evidence>
<keyword evidence="7 13" id="KW-1133">Transmembrane helix</keyword>
<dbReference type="InterPro" id="IPR004277">
    <property type="entry name" value="PSS"/>
</dbReference>
<evidence type="ECO:0000256" key="10">
    <source>
        <dbReference type="ARBA" id="ARBA00023209"/>
    </source>
</evidence>
<comment type="pathway">
    <text evidence="12">Phospholipid metabolism.</text>
</comment>
<dbReference type="GO" id="GO:0106245">
    <property type="term" value="F:L-serine-phosphatidylethanolamine phosphatidyltransferase activity"/>
    <property type="evidence" value="ECO:0007669"/>
    <property type="project" value="InterPro"/>
</dbReference>
<gene>
    <name evidence="14" type="ORF">PVBG_03369</name>
</gene>
<evidence type="ECO:0000256" key="2">
    <source>
        <dbReference type="ARBA" id="ARBA00005189"/>
    </source>
</evidence>
<evidence type="ECO:0000256" key="9">
    <source>
        <dbReference type="ARBA" id="ARBA00023136"/>
    </source>
</evidence>
<feature type="transmembrane region" description="Helical" evidence="13">
    <location>
        <begin position="65"/>
        <end position="86"/>
    </location>
</feature>
<dbReference type="PANTHER" id="PTHR15362:SF7">
    <property type="entry name" value="PHOSPHATIDYLSERINE SYNTHASE 2"/>
    <property type="match status" value="1"/>
</dbReference>
<evidence type="ECO:0000256" key="13">
    <source>
        <dbReference type="SAM" id="Phobius"/>
    </source>
</evidence>
<dbReference type="Pfam" id="PF03034">
    <property type="entry name" value="PSS"/>
    <property type="match status" value="1"/>
</dbReference>
<evidence type="ECO:0000256" key="3">
    <source>
        <dbReference type="ARBA" id="ARBA00022516"/>
    </source>
</evidence>
<feature type="transmembrane region" description="Helical" evidence="13">
    <location>
        <begin position="239"/>
        <end position="258"/>
    </location>
</feature>
<keyword evidence="10" id="KW-0594">Phospholipid biosynthesis</keyword>
<keyword evidence="8" id="KW-0443">Lipid metabolism</keyword>
<keyword evidence="3" id="KW-0444">Lipid biosynthesis</keyword>
<keyword evidence="11" id="KW-1208">Phospholipid metabolism</keyword>
<feature type="transmembrane region" description="Helical" evidence="13">
    <location>
        <begin position="341"/>
        <end position="357"/>
    </location>
</feature>
<evidence type="ECO:0000256" key="7">
    <source>
        <dbReference type="ARBA" id="ARBA00022989"/>
    </source>
</evidence>
<dbReference type="Proteomes" id="UP000053327">
    <property type="component" value="Unassembled WGS sequence"/>
</dbReference>
<keyword evidence="4" id="KW-0808">Transferase</keyword>
<evidence type="ECO:0000256" key="1">
    <source>
        <dbReference type="ARBA" id="ARBA00004477"/>
    </source>
</evidence>
<feature type="transmembrane region" description="Helical" evidence="13">
    <location>
        <begin position="178"/>
        <end position="200"/>
    </location>
</feature>
<evidence type="ECO:0000256" key="8">
    <source>
        <dbReference type="ARBA" id="ARBA00023098"/>
    </source>
</evidence>
<comment type="pathway">
    <text evidence="2">Lipid metabolism.</text>
</comment>
<keyword evidence="5 13" id="KW-0812">Transmembrane</keyword>
<protein>
    <submittedName>
        <fullName evidence="14">Phosphatidyl serine syntase</fullName>
    </submittedName>
</protein>
<evidence type="ECO:0000256" key="11">
    <source>
        <dbReference type="ARBA" id="ARBA00023264"/>
    </source>
</evidence>
<reference evidence="14 15" key="1">
    <citation type="submission" date="2011-08" db="EMBL/GenBank/DDBJ databases">
        <title>The Genome Sequence of Plasmodium vivax Brazil I.</title>
        <authorList>
            <consortium name="The Broad Institute Genome Sequencing Platform"/>
            <consortium name="The Broad Institute Genome Sequencing Center for Infectious Disease"/>
            <person name="Neafsey D."/>
            <person name="Carlton J."/>
            <person name="Barnwell J."/>
            <person name="Collins W."/>
            <person name="Escalante A."/>
            <person name="Mullikin J."/>
            <person name="Saul A."/>
            <person name="Guigo R."/>
            <person name="Camara F."/>
            <person name="Young S.K."/>
            <person name="Zeng Q."/>
            <person name="Gargeya S."/>
            <person name="Fitzgerald M."/>
            <person name="Haas B."/>
            <person name="Abouelleil A."/>
            <person name="Alvarado L."/>
            <person name="Arachchi H.M."/>
            <person name="Berlin A."/>
            <person name="Brown A."/>
            <person name="Chapman S.B."/>
            <person name="Chen Z."/>
            <person name="Dunbar C."/>
            <person name="Freedman E."/>
            <person name="Gearin G."/>
            <person name="Gellesch M."/>
            <person name="Goldberg J."/>
            <person name="Griggs A."/>
            <person name="Gujja S."/>
            <person name="Heiman D."/>
            <person name="Howarth C."/>
            <person name="Larson L."/>
            <person name="Lui A."/>
            <person name="MacDonald P.J.P."/>
            <person name="Montmayeur A."/>
            <person name="Murphy C."/>
            <person name="Neiman D."/>
            <person name="Pearson M."/>
            <person name="Priest M."/>
            <person name="Roberts A."/>
            <person name="Saif S."/>
            <person name="Shea T."/>
            <person name="Shenoy N."/>
            <person name="Sisk P."/>
            <person name="Stolte C."/>
            <person name="Sykes S."/>
            <person name="Wortman J."/>
            <person name="Nusbaum C."/>
            <person name="Birren B."/>
        </authorList>
    </citation>
    <scope>NUCLEOTIDE SEQUENCE [LARGE SCALE GENOMIC DNA]</scope>
    <source>
        <strain evidence="14 15">Brazil I</strain>
    </source>
</reference>
<comment type="subcellular location">
    <subcellularLocation>
        <location evidence="1">Endoplasmic reticulum membrane</location>
        <topology evidence="1">Multi-pass membrane protein</topology>
    </subcellularLocation>
</comment>
<evidence type="ECO:0000256" key="4">
    <source>
        <dbReference type="ARBA" id="ARBA00022679"/>
    </source>
</evidence>
<dbReference type="GO" id="GO:0006659">
    <property type="term" value="P:phosphatidylserine biosynthetic process"/>
    <property type="evidence" value="ECO:0007669"/>
    <property type="project" value="InterPro"/>
</dbReference>
<dbReference type="PANTHER" id="PTHR15362">
    <property type="entry name" value="PHOSPHATIDYLINOSITOL SYNTHASE"/>
    <property type="match status" value="1"/>
</dbReference>
<dbReference type="OrthoDB" id="10265393at2759"/>
<evidence type="ECO:0000313" key="14">
    <source>
        <dbReference type="EMBL" id="KMZ85904.1"/>
    </source>
</evidence>
<keyword evidence="6" id="KW-0256">Endoplasmic reticulum</keyword>
<proteinExistence type="predicted"/>
<dbReference type="GO" id="GO:0005789">
    <property type="term" value="C:endoplasmic reticulum membrane"/>
    <property type="evidence" value="ECO:0007669"/>
    <property type="project" value="UniProtKB-SubCell"/>
</dbReference>
<evidence type="ECO:0000313" key="15">
    <source>
        <dbReference type="Proteomes" id="UP000053327"/>
    </source>
</evidence>